<accession>A0A7L6N4U8</accession>
<name>A0A7L6N4U8_9MOLU</name>
<dbReference type="EMBL" id="CP051151">
    <property type="protein sequence ID" value="QLY40297.1"/>
    <property type="molecule type" value="Genomic_DNA"/>
</dbReference>
<dbReference type="KEGG" id="tbk:HF295_05245"/>
<dbReference type="RefSeq" id="WP_312031124.1">
    <property type="nucleotide sequence ID" value="NZ_CP051151.1"/>
</dbReference>
<dbReference type="Proteomes" id="UP000512167">
    <property type="component" value="Chromosome"/>
</dbReference>
<proteinExistence type="predicted"/>
<dbReference type="PROSITE" id="PS51257">
    <property type="entry name" value="PROKAR_LIPOPROTEIN"/>
    <property type="match status" value="1"/>
</dbReference>
<keyword evidence="2" id="KW-1185">Reference proteome</keyword>
<reference evidence="1 2" key="1">
    <citation type="submission" date="2020-04" db="EMBL/GenBank/DDBJ databases">
        <authorList>
            <person name="Zheng R.K."/>
            <person name="Sun C.M."/>
        </authorList>
    </citation>
    <scope>NUCLEOTIDE SEQUENCE [LARGE SCALE GENOMIC DNA]</scope>
    <source>
        <strain evidence="2">zrk29</strain>
    </source>
</reference>
<organism evidence="1 2">
    <name type="scientific">Hujiaoplasma nucleasis</name>
    <dbReference type="NCBI Taxonomy" id="2725268"/>
    <lineage>
        <taxon>Bacteria</taxon>
        <taxon>Bacillati</taxon>
        <taxon>Mycoplasmatota</taxon>
        <taxon>Mollicutes</taxon>
        <taxon>Candidatus Izemoplasmatales</taxon>
        <taxon>Hujiaoplasmataceae</taxon>
        <taxon>Hujiaoplasma</taxon>
    </lineage>
</organism>
<dbReference type="AlphaFoldDB" id="A0A7L6N4U8"/>
<evidence type="ECO:0008006" key="3">
    <source>
        <dbReference type="Google" id="ProtNLM"/>
    </source>
</evidence>
<evidence type="ECO:0000313" key="2">
    <source>
        <dbReference type="Proteomes" id="UP000512167"/>
    </source>
</evidence>
<evidence type="ECO:0000313" key="1">
    <source>
        <dbReference type="EMBL" id="QLY40297.1"/>
    </source>
</evidence>
<protein>
    <recommendedName>
        <fullName evidence="3">Lipoprotein</fullName>
    </recommendedName>
</protein>
<sequence length="112" mass="13531">MKKMIKMTLIFSLMIFIFLACTKQSFLKVVEDQGYVLEKQDTSYCDLSVQFRYNIIKDDQVIGYVYQFEFVEDINLYLENHPEVKDNQIYDFWIVYAEEEVLNKLNNAWNKK</sequence>
<gene>
    <name evidence="1" type="ORF">HF295_05245</name>
</gene>